<evidence type="ECO:0000313" key="2">
    <source>
        <dbReference type="EMBL" id="GBG29752.1"/>
    </source>
</evidence>
<accession>A0A2R5GFR4</accession>
<reference evidence="2 3" key="1">
    <citation type="submission" date="2017-12" db="EMBL/GenBank/DDBJ databases">
        <title>Sequencing, de novo assembly and annotation of complete genome of a new Thraustochytrid species, strain FCC1311.</title>
        <authorList>
            <person name="Sedici K."/>
            <person name="Godart F."/>
            <person name="Aiese Cigliano R."/>
            <person name="Sanseverino W."/>
            <person name="Barakat M."/>
            <person name="Ortet P."/>
            <person name="Marechal E."/>
            <person name="Cagnac O."/>
            <person name="Amato A."/>
        </authorList>
    </citation>
    <scope>NUCLEOTIDE SEQUENCE [LARGE SCALE GENOMIC DNA]</scope>
</reference>
<organism evidence="2 3">
    <name type="scientific">Hondaea fermentalgiana</name>
    <dbReference type="NCBI Taxonomy" id="2315210"/>
    <lineage>
        <taxon>Eukaryota</taxon>
        <taxon>Sar</taxon>
        <taxon>Stramenopiles</taxon>
        <taxon>Bigyra</taxon>
        <taxon>Labyrinthulomycetes</taxon>
        <taxon>Thraustochytrida</taxon>
        <taxon>Thraustochytriidae</taxon>
        <taxon>Hondaea</taxon>
    </lineage>
</organism>
<dbReference type="AlphaFoldDB" id="A0A2R5GFR4"/>
<dbReference type="InParanoid" id="A0A2R5GFR4"/>
<dbReference type="Gene3D" id="3.40.50.12710">
    <property type="match status" value="1"/>
</dbReference>
<dbReference type="EMBL" id="BEYU01000065">
    <property type="protein sequence ID" value="GBG29752.1"/>
    <property type="molecule type" value="Genomic_DNA"/>
</dbReference>
<protein>
    <submittedName>
        <fullName evidence="2">Uncharacterized protein</fullName>
    </submittedName>
</protein>
<gene>
    <name evidence="2" type="ORF">FCC1311_059732</name>
</gene>
<proteinExistence type="predicted"/>
<dbReference type="InterPro" id="IPR038375">
    <property type="entry name" value="NDUFAF7_sf"/>
</dbReference>
<dbReference type="OrthoDB" id="64915at2759"/>
<feature type="region of interest" description="Disordered" evidence="1">
    <location>
        <begin position="135"/>
        <end position="155"/>
    </location>
</feature>
<evidence type="ECO:0000313" key="3">
    <source>
        <dbReference type="Proteomes" id="UP000241890"/>
    </source>
</evidence>
<keyword evidence="3" id="KW-1185">Reference proteome</keyword>
<comment type="caution">
    <text evidence="2">The sequence shown here is derived from an EMBL/GenBank/DDBJ whole genome shotgun (WGS) entry which is preliminary data.</text>
</comment>
<name>A0A2R5GFR4_9STRA</name>
<evidence type="ECO:0000256" key="1">
    <source>
        <dbReference type="SAM" id="MobiDB-lite"/>
    </source>
</evidence>
<sequence>MAKDDALERVLAALLQLARKTFGPPQRLPLAVVFLLLRAQRDAIVRQRVADMAATTLLSKSSESEGQMDTKRLVPSELLRPLARKLAVTYDCATPRERAQLQRELAACGAEDILVLLSTDDHQDTGRLFKRKRVEEAAGTASGPPRALSGRQRRRRRQCETSGAFAPMEEGVLFSQSCLWDTNERFYETSGLDPWTTNQVPCGITSSSFLADRYARVIVEFCRRQDHNLKCSTVHILDLGSGHGTFAVRLARALRQKLSTVHEGSSTLTPRACVIMSDFHSGAMDQLMTRSDVCELVRQGWLDFAVIDLRRAGTTAYQSLRLRGSNRIVDLSCGPIVAVCNYVLDSLPADVCATNARGLHQVATCTTWPRRLSNRNDDLSTVPNTASVELDFATHAPGSVLEDPRARAVLDAAPQHRTVLLNSRAACALCDLIGAGTERQALVLVADKMQDSIHDAMAWHAGVPGLDRHGDAGCISCAVDPYTLETFIASDERVRSCVAGHLDDPGQSLGLSVYCVNAESISDAKAIVAFAQNVLHDGFTVTDFDRLQGWLVDLRPDDAMQLLADMGGSKGFAELLALAEGDFELFWTLKWALQKVNPPKELVLDLFARRFPLSDGANARELVEMAQWFLAQGERETAEALHAQLPRDAPIKGRHARSLAKLRSNFSVAR</sequence>
<dbReference type="Proteomes" id="UP000241890">
    <property type="component" value="Unassembled WGS sequence"/>
</dbReference>